<dbReference type="PROSITE" id="PS50835">
    <property type="entry name" value="IG_LIKE"/>
    <property type="match status" value="1"/>
</dbReference>
<protein>
    <recommendedName>
        <fullName evidence="1">Ig-like domain-containing protein</fullName>
    </recommendedName>
</protein>
<organism evidence="2 3">
    <name type="scientific">Novosphingobium fuchskuhlense</name>
    <dbReference type="NCBI Taxonomy" id="1117702"/>
    <lineage>
        <taxon>Bacteria</taxon>
        <taxon>Pseudomonadati</taxon>
        <taxon>Pseudomonadota</taxon>
        <taxon>Alphaproteobacteria</taxon>
        <taxon>Sphingomonadales</taxon>
        <taxon>Sphingomonadaceae</taxon>
        <taxon>Novosphingobium</taxon>
    </lineage>
</organism>
<feature type="domain" description="Ig-like" evidence="1">
    <location>
        <begin position="51"/>
        <end position="108"/>
    </location>
</feature>
<reference evidence="2 3" key="1">
    <citation type="submission" date="2015-10" db="EMBL/GenBank/DDBJ databases">
        <title>Draft genome sequence of Novosphingobium fuchskuhlense DSM 25065 isolated from a surface water sample of the southwest basin of Lake Grosse Fuchskuhle.</title>
        <authorList>
            <person name="Ruckert C."/>
            <person name="Winkler A."/>
            <person name="Glaeser J."/>
            <person name="Grossart H.-P."/>
            <person name="Kalinowski J."/>
            <person name="Glaeser S."/>
        </authorList>
    </citation>
    <scope>NUCLEOTIDE SEQUENCE [LARGE SCALE GENOMIC DNA]</scope>
    <source>
        <strain evidence="2 3">FNE08-7</strain>
    </source>
</reference>
<dbReference type="STRING" id="1117702.AQZ52_16160"/>
<evidence type="ECO:0000313" key="2">
    <source>
        <dbReference type="EMBL" id="KUR70371.1"/>
    </source>
</evidence>
<dbReference type="OrthoDB" id="7595109at2"/>
<dbReference type="RefSeq" id="WP_067913332.1">
    <property type="nucleotide sequence ID" value="NZ_KQ954246.1"/>
</dbReference>
<proteinExistence type="predicted"/>
<accession>A0A117UT42</accession>
<dbReference type="AlphaFoldDB" id="A0A117UT42"/>
<dbReference type="InterPro" id="IPR007110">
    <property type="entry name" value="Ig-like_dom"/>
</dbReference>
<gene>
    <name evidence="2" type="ORF">AQZ52_16160</name>
</gene>
<evidence type="ECO:0000313" key="3">
    <source>
        <dbReference type="Proteomes" id="UP000058012"/>
    </source>
</evidence>
<name>A0A117UT42_9SPHN</name>
<dbReference type="Proteomes" id="UP000058012">
    <property type="component" value="Unassembled WGS sequence"/>
</dbReference>
<dbReference type="EMBL" id="LLZS01000009">
    <property type="protein sequence ID" value="KUR70371.1"/>
    <property type="molecule type" value="Genomic_DNA"/>
</dbReference>
<comment type="caution">
    <text evidence="2">The sequence shown here is derived from an EMBL/GenBank/DDBJ whole genome shotgun (WGS) entry which is preliminary data.</text>
</comment>
<keyword evidence="3" id="KW-1185">Reference proteome</keyword>
<sequence length="108" mass="11926">MRGYRSVMGILVILPTAGRAAPSQSSLQRDMTQRIAKATGEKVEPAKDGWPQVSINPGRPGKNLLLNFGRIWAGCQTLSAIDCAAQEHCIAPRIHWFRNGQWQIAEKT</sequence>
<evidence type="ECO:0000259" key="1">
    <source>
        <dbReference type="PROSITE" id="PS50835"/>
    </source>
</evidence>